<reference evidence="2 3" key="1">
    <citation type="submission" date="2019-10" db="EMBL/GenBank/DDBJ databases">
        <title>Genome sequence of Azospirillum melinis.</title>
        <authorList>
            <person name="Ambrosini A."/>
            <person name="Sant'Anna F.H."/>
            <person name="Cassan F.D."/>
            <person name="Souza E.M."/>
            <person name="Passaglia L.M.P."/>
        </authorList>
    </citation>
    <scope>NUCLEOTIDE SEQUENCE [LARGE SCALE GENOMIC DNA]</scope>
    <source>
        <strain evidence="2 3">TMCY0552</strain>
    </source>
</reference>
<sequence>MSSQSEFTLIAQAGTNPGDAFVGALTDGAVRIGYLAVSYTHLTLPTHSEGGGMRGAVSSTMKRSCTPAPQ</sequence>
<accession>A0ABX2KLB9</accession>
<dbReference type="EMBL" id="WHOS01000112">
    <property type="protein sequence ID" value="NUB04428.1"/>
    <property type="molecule type" value="Genomic_DNA"/>
</dbReference>
<dbReference type="RefSeq" id="WP_174475251.1">
    <property type="nucleotide sequence ID" value="NZ_WHOS01000112.1"/>
</dbReference>
<evidence type="ECO:0000256" key="1">
    <source>
        <dbReference type="SAM" id="MobiDB-lite"/>
    </source>
</evidence>
<protein>
    <submittedName>
        <fullName evidence="2">Uncharacterized protein</fullName>
    </submittedName>
</protein>
<evidence type="ECO:0000313" key="3">
    <source>
        <dbReference type="Proteomes" id="UP000605086"/>
    </source>
</evidence>
<organism evidence="2 3">
    <name type="scientific">Azospirillum melinis</name>
    <dbReference type="NCBI Taxonomy" id="328839"/>
    <lineage>
        <taxon>Bacteria</taxon>
        <taxon>Pseudomonadati</taxon>
        <taxon>Pseudomonadota</taxon>
        <taxon>Alphaproteobacteria</taxon>
        <taxon>Rhodospirillales</taxon>
        <taxon>Azospirillaceae</taxon>
        <taxon>Azospirillum</taxon>
    </lineage>
</organism>
<gene>
    <name evidence="2" type="ORF">GBZ48_35115</name>
</gene>
<keyword evidence="3" id="KW-1185">Reference proteome</keyword>
<name>A0ABX2KLB9_9PROT</name>
<comment type="caution">
    <text evidence="2">The sequence shown here is derived from an EMBL/GenBank/DDBJ whole genome shotgun (WGS) entry which is preliminary data.</text>
</comment>
<proteinExistence type="predicted"/>
<evidence type="ECO:0000313" key="2">
    <source>
        <dbReference type="EMBL" id="NUB04428.1"/>
    </source>
</evidence>
<dbReference type="Proteomes" id="UP000605086">
    <property type="component" value="Unassembled WGS sequence"/>
</dbReference>
<feature type="non-terminal residue" evidence="2">
    <location>
        <position position="70"/>
    </location>
</feature>
<feature type="region of interest" description="Disordered" evidence="1">
    <location>
        <begin position="48"/>
        <end position="70"/>
    </location>
</feature>